<comment type="caution">
    <text evidence="2">The sequence shown here is derived from an EMBL/GenBank/DDBJ whole genome shotgun (WGS) entry which is preliminary data.</text>
</comment>
<sequence length="102" mass="11682">MSEFGDGIALLREQSGQTLQQVADGTCMTKSYIWELENKPNIRPSAVTARKLSKHFGVTVEFLLGFECWERAADKAFFERYLEANEDVRRQVRDILSVLEPV</sequence>
<evidence type="ECO:0000313" key="2">
    <source>
        <dbReference type="EMBL" id="KKM66788.1"/>
    </source>
</evidence>
<protein>
    <recommendedName>
        <fullName evidence="1">HTH cro/C1-type domain-containing protein</fullName>
    </recommendedName>
</protein>
<proteinExistence type="predicted"/>
<dbReference type="AlphaFoldDB" id="A0A0F9JB83"/>
<dbReference type="SMART" id="SM00530">
    <property type="entry name" value="HTH_XRE"/>
    <property type="match status" value="1"/>
</dbReference>
<dbReference type="EMBL" id="LAZR01010464">
    <property type="protein sequence ID" value="KKM66788.1"/>
    <property type="molecule type" value="Genomic_DNA"/>
</dbReference>
<dbReference type="Gene3D" id="1.10.260.40">
    <property type="entry name" value="lambda repressor-like DNA-binding domains"/>
    <property type="match status" value="1"/>
</dbReference>
<dbReference type="GO" id="GO:0003677">
    <property type="term" value="F:DNA binding"/>
    <property type="evidence" value="ECO:0007669"/>
    <property type="project" value="InterPro"/>
</dbReference>
<evidence type="ECO:0000259" key="1">
    <source>
        <dbReference type="PROSITE" id="PS50943"/>
    </source>
</evidence>
<dbReference type="CDD" id="cd00093">
    <property type="entry name" value="HTH_XRE"/>
    <property type="match status" value="1"/>
</dbReference>
<gene>
    <name evidence="2" type="ORF">LCGC14_1477690</name>
</gene>
<dbReference type="InterPro" id="IPR010982">
    <property type="entry name" value="Lambda_DNA-bd_dom_sf"/>
</dbReference>
<organism evidence="2">
    <name type="scientific">marine sediment metagenome</name>
    <dbReference type="NCBI Taxonomy" id="412755"/>
    <lineage>
        <taxon>unclassified sequences</taxon>
        <taxon>metagenomes</taxon>
        <taxon>ecological metagenomes</taxon>
    </lineage>
</organism>
<reference evidence="2" key="1">
    <citation type="journal article" date="2015" name="Nature">
        <title>Complex archaea that bridge the gap between prokaryotes and eukaryotes.</title>
        <authorList>
            <person name="Spang A."/>
            <person name="Saw J.H."/>
            <person name="Jorgensen S.L."/>
            <person name="Zaremba-Niedzwiedzka K."/>
            <person name="Martijn J."/>
            <person name="Lind A.E."/>
            <person name="van Eijk R."/>
            <person name="Schleper C."/>
            <person name="Guy L."/>
            <person name="Ettema T.J."/>
        </authorList>
    </citation>
    <scope>NUCLEOTIDE SEQUENCE</scope>
</reference>
<accession>A0A0F9JB83</accession>
<dbReference type="PROSITE" id="PS50943">
    <property type="entry name" value="HTH_CROC1"/>
    <property type="match status" value="1"/>
</dbReference>
<feature type="domain" description="HTH cro/C1-type" evidence="1">
    <location>
        <begin position="8"/>
        <end position="63"/>
    </location>
</feature>
<dbReference type="SUPFAM" id="SSF47413">
    <property type="entry name" value="lambda repressor-like DNA-binding domains"/>
    <property type="match status" value="1"/>
</dbReference>
<dbReference type="Pfam" id="PF01381">
    <property type="entry name" value="HTH_3"/>
    <property type="match status" value="1"/>
</dbReference>
<name>A0A0F9JB83_9ZZZZ</name>
<dbReference type="InterPro" id="IPR001387">
    <property type="entry name" value="Cro/C1-type_HTH"/>
</dbReference>